<reference evidence="2 3" key="1">
    <citation type="submission" date="2022-10" db="EMBL/GenBank/DDBJ databases">
        <title>Aestuariibacter sp. AA17 isolated from Montipora capitata coral fragment.</title>
        <authorList>
            <person name="Emsley S.A."/>
            <person name="Pfannmuller K.M."/>
            <person name="Loughran R.M."/>
            <person name="Shlafstein M."/>
            <person name="Papke E."/>
            <person name="Saw J.H."/>
            <person name="Ushijima B."/>
            <person name="Videau P."/>
        </authorList>
    </citation>
    <scope>NUCLEOTIDE SEQUENCE [LARGE SCALE GENOMIC DNA]</scope>
    <source>
        <strain evidence="2 3">AA17</strain>
    </source>
</reference>
<gene>
    <name evidence="2" type="ORF">OE749_08060</name>
</gene>
<evidence type="ECO:0000313" key="2">
    <source>
        <dbReference type="EMBL" id="MCV2884647.1"/>
    </source>
</evidence>
<keyword evidence="1" id="KW-0812">Transmembrane</keyword>
<evidence type="ECO:0008006" key="4">
    <source>
        <dbReference type="Google" id="ProtNLM"/>
    </source>
</evidence>
<evidence type="ECO:0000256" key="1">
    <source>
        <dbReference type="SAM" id="Phobius"/>
    </source>
</evidence>
<dbReference type="EMBL" id="JAOWKX010000003">
    <property type="protein sequence ID" value="MCV2884647.1"/>
    <property type="molecule type" value="Genomic_DNA"/>
</dbReference>
<keyword evidence="3" id="KW-1185">Reference proteome</keyword>
<keyword evidence="1" id="KW-0472">Membrane</keyword>
<keyword evidence="1" id="KW-1133">Transmembrane helix</keyword>
<accession>A0ABT3A8P8</accession>
<dbReference type="Proteomes" id="UP001652504">
    <property type="component" value="Unassembled WGS sequence"/>
</dbReference>
<dbReference type="RefSeq" id="WP_263711925.1">
    <property type="nucleotide sequence ID" value="NZ_JAOWKX010000003.1"/>
</dbReference>
<protein>
    <recommendedName>
        <fullName evidence="4">Phosphatidate cytidylyltransferase</fullName>
    </recommendedName>
</protein>
<organism evidence="2 3">
    <name type="scientific">Fluctibacter corallii</name>
    <dbReference type="NCBI Taxonomy" id="2984329"/>
    <lineage>
        <taxon>Bacteria</taxon>
        <taxon>Pseudomonadati</taxon>
        <taxon>Pseudomonadota</taxon>
        <taxon>Gammaproteobacteria</taxon>
        <taxon>Alteromonadales</taxon>
        <taxon>Alteromonadaceae</taxon>
        <taxon>Fluctibacter</taxon>
    </lineage>
</organism>
<feature type="transmembrane region" description="Helical" evidence="1">
    <location>
        <begin position="7"/>
        <end position="37"/>
    </location>
</feature>
<name>A0ABT3A8P8_9ALTE</name>
<comment type="caution">
    <text evidence="2">The sequence shown here is derived from an EMBL/GenBank/DDBJ whole genome shotgun (WGS) entry which is preliminary data.</text>
</comment>
<evidence type="ECO:0000313" key="3">
    <source>
        <dbReference type="Proteomes" id="UP001652504"/>
    </source>
</evidence>
<proteinExistence type="predicted"/>
<sequence>MKKNASLLAVIVIAISSALMGIPLWAVILIVSIGSVVELLLNKK</sequence>